<comment type="caution">
    <text evidence="4">The sequence shown here is derived from an EMBL/GenBank/DDBJ whole genome shotgun (WGS) entry which is preliminary data.</text>
</comment>
<keyword evidence="1 2" id="KW-0694">RNA-binding</keyword>
<protein>
    <recommendedName>
        <fullName evidence="3">RRM domain-containing protein</fullName>
    </recommendedName>
</protein>
<dbReference type="EMBL" id="JACTNZ010000012">
    <property type="protein sequence ID" value="KAG5522685.1"/>
    <property type="molecule type" value="Genomic_DNA"/>
</dbReference>
<dbReference type="Gene3D" id="3.30.70.330">
    <property type="match status" value="1"/>
</dbReference>
<reference evidence="4" key="1">
    <citation type="submission" date="2020-08" db="EMBL/GenBank/DDBJ databases">
        <title>Plant Genome Project.</title>
        <authorList>
            <person name="Zhang R.-G."/>
        </authorList>
    </citation>
    <scope>NUCLEOTIDE SEQUENCE</scope>
    <source>
        <strain evidence="4">WSP0</strain>
        <tissue evidence="4">Leaf</tissue>
    </source>
</reference>
<dbReference type="PROSITE" id="PS50102">
    <property type="entry name" value="RRM"/>
    <property type="match status" value="1"/>
</dbReference>
<dbReference type="InterPro" id="IPR012677">
    <property type="entry name" value="Nucleotide-bd_a/b_plait_sf"/>
</dbReference>
<dbReference type="InterPro" id="IPR035979">
    <property type="entry name" value="RBD_domain_sf"/>
</dbReference>
<feature type="domain" description="RRM" evidence="3">
    <location>
        <begin position="56"/>
        <end position="131"/>
    </location>
</feature>
<evidence type="ECO:0000259" key="3">
    <source>
        <dbReference type="PROSITE" id="PS50102"/>
    </source>
</evidence>
<dbReference type="InterPro" id="IPR000504">
    <property type="entry name" value="RRM_dom"/>
</dbReference>
<dbReference type="AlphaFoldDB" id="A0AAV6I5R4"/>
<dbReference type="InterPro" id="IPR052462">
    <property type="entry name" value="SLIRP/GR-RBP-like"/>
</dbReference>
<dbReference type="InterPro" id="IPR048289">
    <property type="entry name" value="RRM2_NsCP33-like"/>
</dbReference>
<name>A0AAV6I5R4_9ERIC</name>
<evidence type="ECO:0000256" key="1">
    <source>
        <dbReference type="ARBA" id="ARBA00022884"/>
    </source>
</evidence>
<dbReference type="PANTHER" id="PTHR48027">
    <property type="entry name" value="HETEROGENEOUS NUCLEAR RIBONUCLEOPROTEIN 87F-RELATED"/>
    <property type="match status" value="1"/>
</dbReference>
<gene>
    <name evidence="4" type="ORF">RHGRI_034731</name>
</gene>
<organism evidence="4 5">
    <name type="scientific">Rhododendron griersonianum</name>
    <dbReference type="NCBI Taxonomy" id="479676"/>
    <lineage>
        <taxon>Eukaryota</taxon>
        <taxon>Viridiplantae</taxon>
        <taxon>Streptophyta</taxon>
        <taxon>Embryophyta</taxon>
        <taxon>Tracheophyta</taxon>
        <taxon>Spermatophyta</taxon>
        <taxon>Magnoliopsida</taxon>
        <taxon>eudicotyledons</taxon>
        <taxon>Gunneridae</taxon>
        <taxon>Pentapetalae</taxon>
        <taxon>asterids</taxon>
        <taxon>Ericales</taxon>
        <taxon>Ericaceae</taxon>
        <taxon>Ericoideae</taxon>
        <taxon>Rhodoreae</taxon>
        <taxon>Rhododendron</taxon>
    </lineage>
</organism>
<dbReference type="Pfam" id="PF00076">
    <property type="entry name" value="RRM_1"/>
    <property type="match status" value="2"/>
</dbReference>
<dbReference type="CDD" id="cd21608">
    <property type="entry name" value="RRM2_NsCP33_like"/>
    <property type="match status" value="1"/>
</dbReference>
<dbReference type="EMBL" id="JACTNZ010000012">
    <property type="protein sequence ID" value="KAG5522684.1"/>
    <property type="molecule type" value="Genomic_DNA"/>
</dbReference>
<evidence type="ECO:0000313" key="5">
    <source>
        <dbReference type="Proteomes" id="UP000823749"/>
    </source>
</evidence>
<keyword evidence="5" id="KW-1185">Reference proteome</keyword>
<dbReference type="SUPFAM" id="SSF54928">
    <property type="entry name" value="RNA-binding domain, RBD"/>
    <property type="match status" value="1"/>
</dbReference>
<dbReference type="GO" id="GO:0003723">
    <property type="term" value="F:RNA binding"/>
    <property type="evidence" value="ECO:0007669"/>
    <property type="project" value="UniProtKB-UniRule"/>
</dbReference>
<sequence length="144" mass="15502">MTISRTPIQESNKVAAMAFLSKAGNILRQAASKHANSNICGSNPSVFQMIRCMSTSKLFVGGLSYATDDMNLTDAFSKYGEVVEGKPDGVAFHDSSRVIMDRETGRSRGFGFVTFTSGEEASAAIQALDGQVTYYLCFLSICLS</sequence>
<accession>A0AAV6I5R4</accession>
<dbReference type="SMART" id="SM00360">
    <property type="entry name" value="RRM"/>
    <property type="match status" value="1"/>
</dbReference>
<dbReference type="Proteomes" id="UP000823749">
    <property type="component" value="Chromosome 12"/>
</dbReference>
<evidence type="ECO:0000313" key="4">
    <source>
        <dbReference type="EMBL" id="KAG5522684.1"/>
    </source>
</evidence>
<evidence type="ECO:0000256" key="2">
    <source>
        <dbReference type="PROSITE-ProRule" id="PRU00176"/>
    </source>
</evidence>
<proteinExistence type="predicted"/>